<organism evidence="2 3">
    <name type="scientific">Tabrizicola piscis</name>
    <dbReference type="NCBI Taxonomy" id="2494374"/>
    <lineage>
        <taxon>Bacteria</taxon>
        <taxon>Pseudomonadati</taxon>
        <taxon>Pseudomonadota</taxon>
        <taxon>Alphaproteobacteria</taxon>
        <taxon>Rhodobacterales</taxon>
        <taxon>Paracoccaceae</taxon>
        <taxon>Tabrizicola</taxon>
    </lineage>
</organism>
<dbReference type="Proteomes" id="UP000282002">
    <property type="component" value="Chromosome"/>
</dbReference>
<dbReference type="Gene3D" id="3.40.50.1110">
    <property type="entry name" value="SGNH hydrolase"/>
    <property type="match status" value="1"/>
</dbReference>
<feature type="domain" description="SGNH hydrolase-type esterase" evidence="1">
    <location>
        <begin position="69"/>
        <end position="240"/>
    </location>
</feature>
<gene>
    <name evidence="2" type="ORF">EI545_07880</name>
</gene>
<dbReference type="Pfam" id="PF13472">
    <property type="entry name" value="Lipase_GDSL_2"/>
    <property type="match status" value="1"/>
</dbReference>
<dbReference type="PANTHER" id="PTHR30383:SF24">
    <property type="entry name" value="THIOESTERASE 1_PROTEASE 1_LYSOPHOSPHOLIPASE L1"/>
    <property type="match status" value="1"/>
</dbReference>
<dbReference type="AlphaFoldDB" id="A0A3S8U581"/>
<dbReference type="OrthoDB" id="9786188at2"/>
<dbReference type="InterPro" id="IPR051532">
    <property type="entry name" value="Ester_Hydrolysis_Enzymes"/>
</dbReference>
<protein>
    <submittedName>
        <fullName evidence="2">Arylesterase</fullName>
    </submittedName>
</protein>
<evidence type="ECO:0000313" key="3">
    <source>
        <dbReference type="Proteomes" id="UP000282002"/>
    </source>
</evidence>
<proteinExistence type="predicted"/>
<reference evidence="2 3" key="1">
    <citation type="submission" date="2018-12" db="EMBL/GenBank/DDBJ databases">
        <title>Complete genome sequencing of Tabrizicola sp. K13M18.</title>
        <authorList>
            <person name="Bae J.-W."/>
        </authorList>
    </citation>
    <scope>NUCLEOTIDE SEQUENCE [LARGE SCALE GENOMIC DNA]</scope>
    <source>
        <strain evidence="2 3">K13M18</strain>
    </source>
</reference>
<dbReference type="KEGG" id="taw:EI545_07880"/>
<accession>A0A3S8U581</accession>
<dbReference type="InterPro" id="IPR013830">
    <property type="entry name" value="SGNH_hydro"/>
</dbReference>
<dbReference type="SUPFAM" id="SSF52266">
    <property type="entry name" value="SGNH hydrolase"/>
    <property type="match status" value="1"/>
</dbReference>
<name>A0A3S8U581_9RHOB</name>
<dbReference type="PANTHER" id="PTHR30383">
    <property type="entry name" value="THIOESTERASE 1/PROTEASE 1/LYSOPHOSPHOLIPASE L1"/>
    <property type="match status" value="1"/>
</dbReference>
<evidence type="ECO:0000259" key="1">
    <source>
        <dbReference type="Pfam" id="PF13472"/>
    </source>
</evidence>
<sequence>MPFRISTGPALPARVRRASVNARTVSVIQGVLRVVASNGYGAVRAVRNAAVAVLALSSSVFAEPVTIVALGDSLTAGYGLADQGDGLVPQLESWLKARGADVVVQNAGVSGDTTAGGLARVGWALGPEADAVIVTLGGNDLLRGLDPAGSRTNLEGILQETAARGLPVLLVAMPAPTNFGPEYKAAFDAMYVDLAAQYGAGLAEDFFAGLRAAGADPSDPASLAVFMQADGIHPNPEGVKLIVEGLGPKVEELLERVAD</sequence>
<evidence type="ECO:0000313" key="2">
    <source>
        <dbReference type="EMBL" id="AZL58763.1"/>
    </source>
</evidence>
<dbReference type="GO" id="GO:0004622">
    <property type="term" value="F:phosphatidylcholine lysophospholipase activity"/>
    <property type="evidence" value="ECO:0007669"/>
    <property type="project" value="TreeGrafter"/>
</dbReference>
<dbReference type="InterPro" id="IPR036514">
    <property type="entry name" value="SGNH_hydro_sf"/>
</dbReference>
<dbReference type="EMBL" id="CP034328">
    <property type="protein sequence ID" value="AZL58763.1"/>
    <property type="molecule type" value="Genomic_DNA"/>
</dbReference>
<keyword evidence="3" id="KW-1185">Reference proteome</keyword>
<dbReference type="CDD" id="cd01822">
    <property type="entry name" value="Lysophospholipase_L1_like"/>
    <property type="match status" value="1"/>
</dbReference>